<dbReference type="Gene3D" id="3.80.10.10">
    <property type="entry name" value="Ribonuclease Inhibitor"/>
    <property type="match status" value="1"/>
</dbReference>
<reference evidence="1" key="1">
    <citation type="submission" date="2020-05" db="EMBL/GenBank/DDBJ databases">
        <title>Mycena genomes resolve the evolution of fungal bioluminescence.</title>
        <authorList>
            <person name="Tsai I.J."/>
        </authorList>
    </citation>
    <scope>NUCLEOTIDE SEQUENCE</scope>
    <source>
        <strain evidence="1">160909Yilan</strain>
    </source>
</reference>
<evidence type="ECO:0008006" key="3">
    <source>
        <dbReference type="Google" id="ProtNLM"/>
    </source>
</evidence>
<sequence>MLYLLHPDLVVLCRTSRLFRNLATPLLYRSVSLSTDRQLHCFVRTMTKPSCAHLSNHVRRFSITDEEVELKLTPPIVNSITSIVSKFTRLEVLDLILAFPVEFTDLLRDASFPHLATFQYTLQQHTALLLPSFLNRHPTLFNLGLTRISVVDELPPDTISLPNLGIYNGPSAVACAFAPATGHITSACLLWYPDDLDVKRALLHLSRTCASLVALMPITTADDPARVVILQQLATHLPHLRILRFRRVRGENAPLSRDAAREIATCLKQFTSLFFLEFDNPENPVQHDRGNDNIVDDRETILSWSAACKSLAEIALHGRVWMQLRGHWRVILVV</sequence>
<protein>
    <recommendedName>
        <fullName evidence="3">F-box domain-containing protein</fullName>
    </recommendedName>
</protein>
<name>A0A8H6ZA23_9AGAR</name>
<dbReference type="SUPFAM" id="SSF52047">
    <property type="entry name" value="RNI-like"/>
    <property type="match status" value="1"/>
</dbReference>
<dbReference type="Proteomes" id="UP000623467">
    <property type="component" value="Unassembled WGS sequence"/>
</dbReference>
<keyword evidence="2" id="KW-1185">Reference proteome</keyword>
<gene>
    <name evidence="1" type="ORF">MSAN_00583400</name>
</gene>
<accession>A0A8H6ZA23</accession>
<evidence type="ECO:0000313" key="1">
    <source>
        <dbReference type="EMBL" id="KAF7373724.1"/>
    </source>
</evidence>
<dbReference type="InterPro" id="IPR032675">
    <property type="entry name" value="LRR_dom_sf"/>
</dbReference>
<organism evidence="1 2">
    <name type="scientific">Mycena sanguinolenta</name>
    <dbReference type="NCBI Taxonomy" id="230812"/>
    <lineage>
        <taxon>Eukaryota</taxon>
        <taxon>Fungi</taxon>
        <taxon>Dikarya</taxon>
        <taxon>Basidiomycota</taxon>
        <taxon>Agaricomycotina</taxon>
        <taxon>Agaricomycetes</taxon>
        <taxon>Agaricomycetidae</taxon>
        <taxon>Agaricales</taxon>
        <taxon>Marasmiineae</taxon>
        <taxon>Mycenaceae</taxon>
        <taxon>Mycena</taxon>
    </lineage>
</organism>
<evidence type="ECO:0000313" key="2">
    <source>
        <dbReference type="Proteomes" id="UP000623467"/>
    </source>
</evidence>
<proteinExistence type="predicted"/>
<dbReference type="AlphaFoldDB" id="A0A8H6ZA23"/>
<comment type="caution">
    <text evidence="1">The sequence shown here is derived from an EMBL/GenBank/DDBJ whole genome shotgun (WGS) entry which is preliminary data.</text>
</comment>
<dbReference type="OrthoDB" id="3018405at2759"/>
<dbReference type="EMBL" id="JACAZH010000003">
    <property type="protein sequence ID" value="KAF7373724.1"/>
    <property type="molecule type" value="Genomic_DNA"/>
</dbReference>